<keyword evidence="2" id="KW-0812">Transmembrane</keyword>
<evidence type="ECO:0000259" key="3">
    <source>
        <dbReference type="Pfam" id="PF26525"/>
    </source>
</evidence>
<feature type="transmembrane region" description="Helical" evidence="2">
    <location>
        <begin position="63"/>
        <end position="84"/>
    </location>
</feature>
<sequence length="219" mass="23597">MADPFPPPQQAGAQGQPFPGQPAYSEPYPDDRFAPPGAQPTPYPGMLPPAVSYPSAKPRRRTALWLSLLALVVVAAVVAAVLVIRTDRPGATGGAFTDASTKSTIQNYLTALSNGDTETIARNTSCGMFDAVKDKRADQALARLASDAFRRQFARAEVISIDKIVPWSSYQAQVLFTMKVAPTSAARNGRDEEQGVAQILRQDNQLLVCSYLLRTAAQF</sequence>
<evidence type="ECO:0000256" key="2">
    <source>
        <dbReference type="SAM" id="Phobius"/>
    </source>
</evidence>
<dbReference type="InterPro" id="IPR058487">
    <property type="entry name" value="DUF8174"/>
</dbReference>
<proteinExistence type="predicted"/>
<name>A0A6N4W7K1_9MYCO</name>
<feature type="compositionally biased region" description="Low complexity" evidence="1">
    <location>
        <begin position="10"/>
        <end position="23"/>
    </location>
</feature>
<evidence type="ECO:0000313" key="4">
    <source>
        <dbReference type="EMBL" id="BBZ76498.1"/>
    </source>
</evidence>
<dbReference type="KEGG" id="many:MANY_18350"/>
<dbReference type="Proteomes" id="UP000467249">
    <property type="component" value="Chromosome"/>
</dbReference>
<dbReference type="RefSeq" id="WP_163803951.1">
    <property type="nucleotide sequence ID" value="NZ_AP022620.1"/>
</dbReference>
<keyword evidence="2" id="KW-1133">Transmembrane helix</keyword>
<dbReference type="Pfam" id="PF26525">
    <property type="entry name" value="DUF8174"/>
    <property type="match status" value="1"/>
</dbReference>
<reference evidence="4 5" key="1">
    <citation type="journal article" date="2019" name="Emerg. Microbes Infect.">
        <title>Comprehensive subspecies identification of 175 nontuberculous mycobacteria species based on 7547 genomic profiles.</title>
        <authorList>
            <person name="Matsumoto Y."/>
            <person name="Kinjo T."/>
            <person name="Motooka D."/>
            <person name="Nabeya D."/>
            <person name="Jung N."/>
            <person name="Uechi K."/>
            <person name="Horii T."/>
            <person name="Iida T."/>
            <person name="Fujita J."/>
            <person name="Nakamura S."/>
        </authorList>
    </citation>
    <scope>NUCLEOTIDE SEQUENCE [LARGE SCALE GENOMIC DNA]</scope>
    <source>
        <strain evidence="4 5">JCM 30275</strain>
    </source>
</reference>
<dbReference type="EMBL" id="AP022620">
    <property type="protein sequence ID" value="BBZ76498.1"/>
    <property type="molecule type" value="Genomic_DNA"/>
</dbReference>
<feature type="region of interest" description="Disordered" evidence="1">
    <location>
        <begin position="1"/>
        <end position="46"/>
    </location>
</feature>
<evidence type="ECO:0000313" key="5">
    <source>
        <dbReference type="Proteomes" id="UP000467249"/>
    </source>
</evidence>
<organism evidence="4 5">
    <name type="scientific">Mycolicibacterium anyangense</name>
    <dbReference type="NCBI Taxonomy" id="1431246"/>
    <lineage>
        <taxon>Bacteria</taxon>
        <taxon>Bacillati</taxon>
        <taxon>Actinomycetota</taxon>
        <taxon>Actinomycetes</taxon>
        <taxon>Mycobacteriales</taxon>
        <taxon>Mycobacteriaceae</taxon>
        <taxon>Mycolicibacterium</taxon>
    </lineage>
</organism>
<protein>
    <recommendedName>
        <fullName evidence="3">DUF8174 domain-containing protein</fullName>
    </recommendedName>
</protein>
<accession>A0A6N4W7K1</accession>
<dbReference type="AlphaFoldDB" id="A0A6N4W7K1"/>
<gene>
    <name evidence="4" type="ORF">MANY_18350</name>
</gene>
<keyword evidence="5" id="KW-1185">Reference proteome</keyword>
<feature type="domain" description="DUF8174" evidence="3">
    <location>
        <begin position="92"/>
        <end position="214"/>
    </location>
</feature>
<keyword evidence="2" id="KW-0472">Membrane</keyword>
<feature type="compositionally biased region" description="Pro residues" evidence="1">
    <location>
        <begin position="37"/>
        <end position="46"/>
    </location>
</feature>
<evidence type="ECO:0000256" key="1">
    <source>
        <dbReference type="SAM" id="MobiDB-lite"/>
    </source>
</evidence>